<evidence type="ECO:0000313" key="3">
    <source>
        <dbReference type="Proteomes" id="UP000246303"/>
    </source>
</evidence>
<feature type="compositionally biased region" description="Polar residues" evidence="1">
    <location>
        <begin position="79"/>
        <end position="89"/>
    </location>
</feature>
<dbReference type="RefSeq" id="WP_110106268.1">
    <property type="nucleotide sequence ID" value="NZ_JACBZZ010000001.1"/>
</dbReference>
<reference evidence="2 3" key="1">
    <citation type="submission" date="2018-05" db="EMBL/GenBank/DDBJ databases">
        <title>Genetic diversity of glacier-inhabiting Cryobacterium bacteria in China and description of Cryobacterium mengkeensis sp. nov. and Arthrobacter glacialis sp. nov.</title>
        <authorList>
            <person name="Liu Q."/>
            <person name="Xin Y.-H."/>
        </authorList>
    </citation>
    <scope>NUCLEOTIDE SEQUENCE [LARGE SCALE GENOMIC DNA]</scope>
    <source>
        <strain evidence="2 3">GP3</strain>
    </source>
</reference>
<protein>
    <submittedName>
        <fullName evidence="2">Uncharacterized protein</fullName>
    </submittedName>
</protein>
<name>A0A2V3DQ14_9MICC</name>
<feature type="region of interest" description="Disordered" evidence="1">
    <location>
        <begin position="66"/>
        <end position="89"/>
    </location>
</feature>
<dbReference type="OrthoDB" id="4950245at2"/>
<dbReference type="Proteomes" id="UP000246303">
    <property type="component" value="Unassembled WGS sequence"/>
</dbReference>
<comment type="caution">
    <text evidence="2">The sequence shown here is derived from an EMBL/GenBank/DDBJ whole genome shotgun (WGS) entry which is preliminary data.</text>
</comment>
<dbReference type="EMBL" id="QHLZ01000006">
    <property type="protein sequence ID" value="PXA65092.1"/>
    <property type="molecule type" value="Genomic_DNA"/>
</dbReference>
<organism evidence="2 3">
    <name type="scientific">Arthrobacter psychrochitiniphilus</name>
    <dbReference type="NCBI Taxonomy" id="291045"/>
    <lineage>
        <taxon>Bacteria</taxon>
        <taxon>Bacillati</taxon>
        <taxon>Actinomycetota</taxon>
        <taxon>Actinomycetes</taxon>
        <taxon>Micrococcales</taxon>
        <taxon>Micrococcaceae</taxon>
        <taxon>Arthrobacter</taxon>
    </lineage>
</organism>
<gene>
    <name evidence="2" type="ORF">CVS29_10355</name>
</gene>
<dbReference type="AlphaFoldDB" id="A0A2V3DQ14"/>
<keyword evidence="3" id="KW-1185">Reference proteome</keyword>
<accession>A0A2V3DQ14</accession>
<sequence length="89" mass="9393">MNTAQTQNKTAPEDDDLGQASVRELIVQLALAEDEHRNTANPTKIAALTRREQAIIGALQRGGLGTTTLASPHKLGPSTGFSSENLVGK</sequence>
<proteinExistence type="predicted"/>
<evidence type="ECO:0000313" key="2">
    <source>
        <dbReference type="EMBL" id="PXA65092.1"/>
    </source>
</evidence>
<evidence type="ECO:0000256" key="1">
    <source>
        <dbReference type="SAM" id="MobiDB-lite"/>
    </source>
</evidence>